<reference evidence="3" key="1">
    <citation type="submission" date="2025-08" db="UniProtKB">
        <authorList>
            <consortium name="Ensembl"/>
        </authorList>
    </citation>
    <scope>IDENTIFICATION</scope>
</reference>
<dbReference type="AlphaFoldDB" id="A0A8C4WXX6"/>
<evidence type="ECO:0000256" key="1">
    <source>
        <dbReference type="SAM" id="MobiDB-lite"/>
    </source>
</evidence>
<evidence type="ECO:0000313" key="3">
    <source>
        <dbReference type="Ensembl" id="ENSEBUP00000018414.1"/>
    </source>
</evidence>
<reference evidence="3" key="2">
    <citation type="submission" date="2025-09" db="UniProtKB">
        <authorList>
            <consortium name="Ensembl"/>
        </authorList>
    </citation>
    <scope>IDENTIFICATION</scope>
</reference>
<feature type="domain" description="SAM" evidence="2">
    <location>
        <begin position="9"/>
        <end position="64"/>
    </location>
</feature>
<dbReference type="Proteomes" id="UP000694388">
    <property type="component" value="Unplaced"/>
</dbReference>
<sequence length="344" mass="37857">MTEPNHEVTLAEWLATVHLEQYVPILQETGCTRVVDLPRIGDDGLSQMGVMSPGDRKIIMLQLQKEDWEEHKGFDEVEKCAGEGTVCEMRDEMRKTKTTVRTKKNVLPEYQENDAHWSRAVTTITTGSGSDDHVGERTALQANITDGDYDEPQKAFPRNAATPGSGKRGPLEGRNDPAVGSNTAVQRPHRQGCNVLWLGRSTDTPRQEEILDDQNGVGLSKYDVLETPLIPQHASVGIPPSEISPAAISSLQGTALTQSVSCHSSFPLDLHNSKFLVIPKHKHSSFIRTPTVESVLKPLKNEEQAFDDSGAIVGDKLNVINRQDLSKSIGENIRQTSHTMLRAA</sequence>
<dbReference type="Pfam" id="PF07647">
    <property type="entry name" value="SAM_2"/>
    <property type="match status" value="1"/>
</dbReference>
<organism evidence="3 4">
    <name type="scientific">Eptatretus burgeri</name>
    <name type="common">Inshore hagfish</name>
    <dbReference type="NCBI Taxonomy" id="7764"/>
    <lineage>
        <taxon>Eukaryota</taxon>
        <taxon>Metazoa</taxon>
        <taxon>Chordata</taxon>
        <taxon>Craniata</taxon>
        <taxon>Vertebrata</taxon>
        <taxon>Cyclostomata</taxon>
        <taxon>Myxini</taxon>
        <taxon>Myxiniformes</taxon>
        <taxon>Myxinidae</taxon>
        <taxon>Eptatretinae</taxon>
        <taxon>Eptatretus</taxon>
    </lineage>
</organism>
<dbReference type="InterPro" id="IPR013761">
    <property type="entry name" value="SAM/pointed_sf"/>
</dbReference>
<dbReference type="Ensembl" id="ENSEBUT00000018990.1">
    <property type="protein sequence ID" value="ENSEBUP00000018414.1"/>
    <property type="gene ID" value="ENSEBUG00000011494.1"/>
</dbReference>
<accession>A0A8C4WXX6</accession>
<dbReference type="Gene3D" id="1.10.150.50">
    <property type="entry name" value="Transcription Factor, Ets-1"/>
    <property type="match status" value="1"/>
</dbReference>
<dbReference type="PROSITE" id="PS50105">
    <property type="entry name" value="SAM_DOMAIN"/>
    <property type="match status" value="1"/>
</dbReference>
<dbReference type="SUPFAM" id="SSF47769">
    <property type="entry name" value="SAM/Pointed domain"/>
    <property type="match status" value="1"/>
</dbReference>
<proteinExistence type="predicted"/>
<keyword evidence="4" id="KW-1185">Reference proteome</keyword>
<evidence type="ECO:0000259" key="2">
    <source>
        <dbReference type="PROSITE" id="PS50105"/>
    </source>
</evidence>
<protein>
    <recommendedName>
        <fullName evidence="2">SAM domain-containing protein</fullName>
    </recommendedName>
</protein>
<dbReference type="InterPro" id="IPR001660">
    <property type="entry name" value="SAM"/>
</dbReference>
<name>A0A8C4WXX6_EPTBU</name>
<evidence type="ECO:0000313" key="4">
    <source>
        <dbReference type="Proteomes" id="UP000694388"/>
    </source>
</evidence>
<feature type="region of interest" description="Disordered" evidence="1">
    <location>
        <begin position="147"/>
        <end position="187"/>
    </location>
</feature>